<dbReference type="Gene3D" id="3.40.50.2300">
    <property type="match status" value="1"/>
</dbReference>
<dbReference type="EMBL" id="CP116346">
    <property type="protein sequence ID" value="WIT09798.1"/>
    <property type="molecule type" value="Genomic_DNA"/>
</dbReference>
<dbReference type="SUPFAM" id="SSF55874">
    <property type="entry name" value="ATPase domain of HSP90 chaperone/DNA topoisomerase II/histidine kinase"/>
    <property type="match status" value="1"/>
</dbReference>
<proteinExistence type="predicted"/>
<evidence type="ECO:0000256" key="6">
    <source>
        <dbReference type="ARBA" id="ARBA00022777"/>
    </source>
</evidence>
<evidence type="ECO:0000313" key="16">
    <source>
        <dbReference type="Proteomes" id="UP001177769"/>
    </source>
</evidence>
<evidence type="ECO:0000256" key="3">
    <source>
        <dbReference type="ARBA" id="ARBA00022553"/>
    </source>
</evidence>
<evidence type="ECO:0000256" key="7">
    <source>
        <dbReference type="ARBA" id="ARBA00022840"/>
    </source>
</evidence>
<feature type="transmembrane region" description="Helical" evidence="10">
    <location>
        <begin position="22"/>
        <end position="41"/>
    </location>
</feature>
<dbReference type="CDD" id="cd00130">
    <property type="entry name" value="PAS"/>
    <property type="match status" value="1"/>
</dbReference>
<dbReference type="KEGG" id="pais:PFX98_12665"/>
<dbReference type="SMART" id="SM00091">
    <property type="entry name" value="PAS"/>
    <property type="match status" value="1"/>
</dbReference>
<keyword evidence="5" id="KW-0547">Nucleotide-binding</keyword>
<dbReference type="PRINTS" id="PR00344">
    <property type="entry name" value="BCTRLSENSOR"/>
</dbReference>
<dbReference type="InterPro" id="IPR000014">
    <property type="entry name" value="PAS"/>
</dbReference>
<sequence length="954" mass="104336">MTERGTERDGVELVLRATRRQLWLLLVPMLLLLAVLSVLEFQQRVRDAESQLLRRAQERAQELEAVVRPAMDHVLDLRRMLELRWNEPPDGGPRLARALQARQLDGAADGWSLDQADAASKEDFGQFWWAPLDGSAPDPAWLRRAQAFLEQARLAHLRAPGFEGTWFAAAEVNSSFGYPWVATERMLKSMGERSLRAIDKPRREAAERTRRDLARDPNDISFWGAPYVSQLNGQLVMSHGGVAVVDGRYVGEVSLDFRLDELQRRAERWSDAAGRVWIVDSKHNVLADSAQALRTPVGEGLADLPVRVALESRLPAGLARSDLDASLFGPDGVHHGQGWVLVAAVRIGSPWQYVYAMPLAALYAQILPSLLPNALLGLGLLLTFVIGQWLLTRNFVRPAVKALGYLRTLAQQQQQQREVPAPQLGKRWQGWVDAVTETFQRQRVLQAKERQTEALKAAIIDHAINGIVSTDEAGHIVEFNPAAQLMFGHAREAVLGRPVGEVIVPERLRAMHDAGMARVSGGGEQRVMGRRVQLPALRADGSEIQVEMVLFRTELDGLVHYTASLSDVTERQQAAEQIERQRDALRQSEKLTAMGSLLAGVAHELNNPLAIVMGRASLLEEKTEGLDLQQDAQRIREAAERCGRIVRTFLNMARQRPATRAPVQVNDLARAAAEMLGYTLRSHGVAVQLQLGADMPEVSADGDLLGQVVLNLIVNAQHALAGVNGATIRIASGLEPRREGREPRVWLRVADNGPGVPAALRQKIFDPFFTTKAEGLGTGLGLSVSRAIVREHGGDLALESGEQGGASFRLSLPVSGEAAAPSSAMPLDALDGLAKARVLVVDDEVEIGELLRAMLESAGYEVANADSGLVALELLAEARFDAIVSDLRMPGMDGAALWREVRERHPALARRMLFVTGDTLSAGASQFLDQTGCARLEKPFAKAELLAALEAVLS</sequence>
<dbReference type="PROSITE" id="PS50110">
    <property type="entry name" value="RESPONSE_REGULATORY"/>
    <property type="match status" value="1"/>
</dbReference>
<reference evidence="15" key="1">
    <citation type="submission" date="2023-01" db="EMBL/GenBank/DDBJ databases">
        <title>Whole genome sequence of Paucibacter sp. S2-9 isolated from pond sediment.</title>
        <authorList>
            <person name="Jung J.Y."/>
        </authorList>
    </citation>
    <scope>NUCLEOTIDE SEQUENCE</scope>
    <source>
        <strain evidence="15">S2-9</strain>
    </source>
</reference>
<keyword evidence="16" id="KW-1185">Reference proteome</keyword>
<keyword evidence="7" id="KW-0067">ATP-binding</keyword>
<dbReference type="PROSITE" id="PS50112">
    <property type="entry name" value="PAS"/>
    <property type="match status" value="1"/>
</dbReference>
<dbReference type="InterPro" id="IPR004358">
    <property type="entry name" value="Sig_transdc_His_kin-like_C"/>
</dbReference>
<dbReference type="SUPFAM" id="SSF52172">
    <property type="entry name" value="CheY-like"/>
    <property type="match status" value="1"/>
</dbReference>
<evidence type="ECO:0000313" key="15">
    <source>
        <dbReference type="EMBL" id="WIT09798.1"/>
    </source>
</evidence>
<dbReference type="Proteomes" id="UP001177769">
    <property type="component" value="Chromosome"/>
</dbReference>
<organism evidence="15 16">
    <name type="scientific">Paucibacter sediminis</name>
    <dbReference type="NCBI Taxonomy" id="3019553"/>
    <lineage>
        <taxon>Bacteria</taxon>
        <taxon>Pseudomonadati</taxon>
        <taxon>Pseudomonadota</taxon>
        <taxon>Betaproteobacteria</taxon>
        <taxon>Burkholderiales</taxon>
        <taxon>Sphaerotilaceae</taxon>
        <taxon>Roseateles</taxon>
    </lineage>
</organism>
<dbReference type="SUPFAM" id="SSF55785">
    <property type="entry name" value="PYP-like sensor domain (PAS domain)"/>
    <property type="match status" value="1"/>
</dbReference>
<evidence type="ECO:0000259" key="12">
    <source>
        <dbReference type="PROSITE" id="PS50110"/>
    </source>
</evidence>
<dbReference type="Gene3D" id="3.30.565.10">
    <property type="entry name" value="Histidine kinase-like ATPase, C-terminal domain"/>
    <property type="match status" value="1"/>
</dbReference>
<dbReference type="Gene3D" id="3.30.450.20">
    <property type="entry name" value="PAS domain"/>
    <property type="match status" value="1"/>
</dbReference>
<dbReference type="PANTHER" id="PTHR43065:SF46">
    <property type="entry name" value="C4-DICARBOXYLATE TRANSPORT SENSOR PROTEIN DCTB"/>
    <property type="match status" value="1"/>
</dbReference>
<dbReference type="InterPro" id="IPR000700">
    <property type="entry name" value="PAS-assoc_C"/>
</dbReference>
<dbReference type="Gene3D" id="1.10.287.130">
    <property type="match status" value="1"/>
</dbReference>
<feature type="modified residue" description="4-aspartylphosphate" evidence="9">
    <location>
        <position position="886"/>
    </location>
</feature>
<dbReference type="InterPro" id="IPR011006">
    <property type="entry name" value="CheY-like_superfamily"/>
</dbReference>
<dbReference type="InterPro" id="IPR013767">
    <property type="entry name" value="PAS_fold"/>
</dbReference>
<keyword evidence="4" id="KW-0808">Transferase</keyword>
<dbReference type="PANTHER" id="PTHR43065">
    <property type="entry name" value="SENSOR HISTIDINE KINASE"/>
    <property type="match status" value="1"/>
</dbReference>
<evidence type="ECO:0000256" key="2">
    <source>
        <dbReference type="ARBA" id="ARBA00012438"/>
    </source>
</evidence>
<evidence type="ECO:0000256" key="5">
    <source>
        <dbReference type="ARBA" id="ARBA00022741"/>
    </source>
</evidence>
<feature type="domain" description="Response regulatory" evidence="12">
    <location>
        <begin position="837"/>
        <end position="953"/>
    </location>
</feature>
<evidence type="ECO:0000256" key="9">
    <source>
        <dbReference type="PROSITE-ProRule" id="PRU00169"/>
    </source>
</evidence>
<dbReference type="InterPro" id="IPR036097">
    <property type="entry name" value="HisK_dim/P_sf"/>
</dbReference>
<feature type="domain" description="PAS" evidence="13">
    <location>
        <begin position="452"/>
        <end position="523"/>
    </location>
</feature>
<evidence type="ECO:0000259" key="11">
    <source>
        <dbReference type="PROSITE" id="PS50109"/>
    </source>
</evidence>
<evidence type="ECO:0000256" key="10">
    <source>
        <dbReference type="SAM" id="Phobius"/>
    </source>
</evidence>
<dbReference type="GO" id="GO:0005524">
    <property type="term" value="F:ATP binding"/>
    <property type="evidence" value="ECO:0007669"/>
    <property type="project" value="UniProtKB-KW"/>
</dbReference>
<dbReference type="Pfam" id="PF02518">
    <property type="entry name" value="HATPase_c"/>
    <property type="match status" value="1"/>
</dbReference>
<dbReference type="CDD" id="cd00082">
    <property type="entry name" value="HisKA"/>
    <property type="match status" value="1"/>
</dbReference>
<keyword evidence="10" id="KW-0812">Transmembrane</keyword>
<keyword evidence="6" id="KW-0418">Kinase</keyword>
<keyword evidence="10" id="KW-0472">Membrane</keyword>
<comment type="catalytic activity">
    <reaction evidence="1">
        <text>ATP + protein L-histidine = ADP + protein N-phospho-L-histidine.</text>
        <dbReference type="EC" id="2.7.13.3"/>
    </reaction>
</comment>
<dbReference type="AlphaFoldDB" id="A0AA95NCZ3"/>
<keyword evidence="10" id="KW-1133">Transmembrane helix</keyword>
<dbReference type="EC" id="2.7.13.3" evidence="2"/>
<dbReference type="InterPro" id="IPR035965">
    <property type="entry name" value="PAS-like_dom_sf"/>
</dbReference>
<dbReference type="Pfam" id="PF00072">
    <property type="entry name" value="Response_reg"/>
    <property type="match status" value="1"/>
</dbReference>
<evidence type="ECO:0000256" key="1">
    <source>
        <dbReference type="ARBA" id="ARBA00000085"/>
    </source>
</evidence>
<dbReference type="Pfam" id="PF00989">
    <property type="entry name" value="PAS"/>
    <property type="match status" value="1"/>
</dbReference>
<dbReference type="SMART" id="SM00388">
    <property type="entry name" value="HisKA"/>
    <property type="match status" value="1"/>
</dbReference>
<name>A0AA95NCZ3_9BURK</name>
<dbReference type="InterPro" id="IPR001789">
    <property type="entry name" value="Sig_transdc_resp-reg_receiver"/>
</dbReference>
<accession>A0AA95NCZ3</accession>
<dbReference type="SMART" id="SM00387">
    <property type="entry name" value="HATPase_c"/>
    <property type="match status" value="1"/>
</dbReference>
<dbReference type="NCBIfam" id="TIGR00229">
    <property type="entry name" value="sensory_box"/>
    <property type="match status" value="1"/>
</dbReference>
<gene>
    <name evidence="15" type="ORF">PFX98_12665</name>
</gene>
<dbReference type="SUPFAM" id="SSF47384">
    <property type="entry name" value="Homodimeric domain of signal transducing histidine kinase"/>
    <property type="match status" value="1"/>
</dbReference>
<keyword evidence="8" id="KW-0902">Two-component regulatory system</keyword>
<evidence type="ECO:0000256" key="8">
    <source>
        <dbReference type="ARBA" id="ARBA00023012"/>
    </source>
</evidence>
<dbReference type="PROSITE" id="PS50109">
    <property type="entry name" value="HIS_KIN"/>
    <property type="match status" value="1"/>
</dbReference>
<dbReference type="Pfam" id="PF00512">
    <property type="entry name" value="HisKA"/>
    <property type="match status" value="1"/>
</dbReference>
<evidence type="ECO:0000259" key="14">
    <source>
        <dbReference type="PROSITE" id="PS50113"/>
    </source>
</evidence>
<evidence type="ECO:0000259" key="13">
    <source>
        <dbReference type="PROSITE" id="PS50112"/>
    </source>
</evidence>
<dbReference type="PROSITE" id="PS50113">
    <property type="entry name" value="PAC"/>
    <property type="match status" value="1"/>
</dbReference>
<protein>
    <recommendedName>
        <fullName evidence="2">histidine kinase</fullName>
        <ecNumber evidence="2">2.7.13.3</ecNumber>
    </recommendedName>
</protein>
<evidence type="ECO:0000256" key="4">
    <source>
        <dbReference type="ARBA" id="ARBA00022679"/>
    </source>
</evidence>
<dbReference type="InterPro" id="IPR003594">
    <property type="entry name" value="HATPase_dom"/>
</dbReference>
<keyword evidence="3 9" id="KW-0597">Phosphoprotein</keyword>
<dbReference type="InterPro" id="IPR005467">
    <property type="entry name" value="His_kinase_dom"/>
</dbReference>
<dbReference type="SMART" id="SM00448">
    <property type="entry name" value="REC"/>
    <property type="match status" value="1"/>
</dbReference>
<feature type="domain" description="PAC" evidence="14">
    <location>
        <begin position="530"/>
        <end position="580"/>
    </location>
</feature>
<dbReference type="GO" id="GO:0000155">
    <property type="term" value="F:phosphorelay sensor kinase activity"/>
    <property type="evidence" value="ECO:0007669"/>
    <property type="project" value="InterPro"/>
</dbReference>
<dbReference type="InterPro" id="IPR003661">
    <property type="entry name" value="HisK_dim/P_dom"/>
</dbReference>
<feature type="domain" description="Histidine kinase" evidence="11">
    <location>
        <begin position="600"/>
        <end position="816"/>
    </location>
</feature>
<dbReference type="InterPro" id="IPR036890">
    <property type="entry name" value="HATPase_C_sf"/>
</dbReference>
<dbReference type="GO" id="GO:0006355">
    <property type="term" value="P:regulation of DNA-templated transcription"/>
    <property type="evidence" value="ECO:0007669"/>
    <property type="project" value="InterPro"/>
</dbReference>
<dbReference type="RefSeq" id="WP_285230868.1">
    <property type="nucleotide sequence ID" value="NZ_CP116346.1"/>
</dbReference>